<evidence type="ECO:0000256" key="7">
    <source>
        <dbReference type="ARBA" id="ARBA00023180"/>
    </source>
</evidence>
<comment type="subcellular location">
    <subcellularLocation>
        <location evidence="1">Cell membrane</location>
    </subcellularLocation>
</comment>
<keyword evidence="7" id="KW-0325">Glycoprotein</keyword>
<keyword evidence="5 8" id="KW-1133">Transmembrane helix</keyword>
<gene>
    <name evidence="9" type="ORF">BDFB_001011</name>
</gene>
<comment type="caution">
    <text evidence="9">The sequence shown here is derived from an EMBL/GenBank/DDBJ whole genome shotgun (WGS) entry which is preliminary data.</text>
</comment>
<feature type="transmembrane region" description="Helical" evidence="8">
    <location>
        <begin position="453"/>
        <end position="474"/>
    </location>
</feature>
<evidence type="ECO:0000313" key="10">
    <source>
        <dbReference type="Proteomes" id="UP000292052"/>
    </source>
</evidence>
<reference evidence="9 10" key="1">
    <citation type="submission" date="2017-03" db="EMBL/GenBank/DDBJ databases">
        <title>Genome of the blue death feigning beetle - Asbolus verrucosus.</title>
        <authorList>
            <person name="Rider S.D."/>
        </authorList>
    </citation>
    <scope>NUCLEOTIDE SEQUENCE [LARGE SCALE GENOMIC DNA]</scope>
    <source>
        <strain evidence="9">Butters</strain>
        <tissue evidence="9">Head and leg muscle</tissue>
    </source>
</reference>
<keyword evidence="10" id="KW-1185">Reference proteome</keyword>
<evidence type="ECO:0000256" key="5">
    <source>
        <dbReference type="ARBA" id="ARBA00022989"/>
    </source>
</evidence>
<comment type="similarity">
    <text evidence="2">Belongs to the CD36 family.</text>
</comment>
<dbReference type="Pfam" id="PF01130">
    <property type="entry name" value="CD36"/>
    <property type="match status" value="1"/>
</dbReference>
<dbReference type="GO" id="GO:0005044">
    <property type="term" value="F:scavenger receptor activity"/>
    <property type="evidence" value="ECO:0007669"/>
    <property type="project" value="TreeGrafter"/>
</dbReference>
<sequence length="499" mass="57251">MPNAAVEQYYYHYANILIALPPLCYLITSLIFLTWGVTTLIWTPFELFMTERLRMTPGFPPYEWWKNPPDEVLIKAYIFNVTNAEEFLNNTDVKLNMAEIGPIIFMEKLTHTNVTFNKNGTMTYVATRKAIFLPEKNTIDLNATIIVPNWALLGIASYLSEQSFFVKLGFNLLTRTVKPKQFVELTINQLLWNFSDPMLNAAHNIAPYLVPSKNLGILARVYTDFTNTVTVYIGTKHGDDKFFLIDKYDGSENLPNFDESCGSIVNSTEGVAYPQYITKNTTLKYWRKTLCKMAILHYHNDVTKYGLNAYRYNLIDSIFNRTQPTDSDCFKGAPELPDGLSDVSKCHFGFPLASSFPHFLYGDEILKSYVTGLKPNQTEHGSFLIVEPTTGVPLESHARSQSNLVVRKLTGFNELVTQFSDTVIPMFWLEYNQIGLPWYIIALVYFQANVLPIFQRFFTAFVLALGVILICVYIKRRRKQQLVSNKVLVFEKELFIKKP</sequence>
<dbReference type="EMBL" id="QDEB01129065">
    <property type="protein sequence ID" value="RZB39341.1"/>
    <property type="molecule type" value="Genomic_DNA"/>
</dbReference>
<keyword evidence="4 8" id="KW-0812">Transmembrane</keyword>
<evidence type="ECO:0000256" key="2">
    <source>
        <dbReference type="ARBA" id="ARBA00010532"/>
    </source>
</evidence>
<name>A0A482V7Z6_ASBVE</name>
<keyword evidence="6 8" id="KW-0472">Membrane</keyword>
<evidence type="ECO:0000256" key="6">
    <source>
        <dbReference type="ARBA" id="ARBA00023136"/>
    </source>
</evidence>
<dbReference type="Proteomes" id="UP000292052">
    <property type="component" value="Unassembled WGS sequence"/>
</dbReference>
<keyword evidence="3" id="KW-1003">Cell membrane</keyword>
<dbReference type="InterPro" id="IPR002159">
    <property type="entry name" value="CD36_fam"/>
</dbReference>
<protein>
    <submittedName>
        <fullName evidence="9">Scavenger receptor class B member 1-like</fullName>
    </submittedName>
</protein>
<evidence type="ECO:0000256" key="8">
    <source>
        <dbReference type="SAM" id="Phobius"/>
    </source>
</evidence>
<dbReference type="PANTHER" id="PTHR11923">
    <property type="entry name" value="SCAVENGER RECEPTOR CLASS B TYPE-1 SR-B1"/>
    <property type="match status" value="1"/>
</dbReference>
<keyword evidence="9" id="KW-0675">Receptor</keyword>
<dbReference type="PANTHER" id="PTHR11923:SF89">
    <property type="entry name" value="GH15894P"/>
    <property type="match status" value="1"/>
</dbReference>
<feature type="transmembrane region" description="Helical" evidence="8">
    <location>
        <begin position="20"/>
        <end position="45"/>
    </location>
</feature>
<proteinExistence type="inferred from homology"/>
<dbReference type="GO" id="GO:0005886">
    <property type="term" value="C:plasma membrane"/>
    <property type="evidence" value="ECO:0007669"/>
    <property type="project" value="UniProtKB-SubCell"/>
</dbReference>
<evidence type="ECO:0000256" key="4">
    <source>
        <dbReference type="ARBA" id="ARBA00022692"/>
    </source>
</evidence>
<dbReference type="STRING" id="1661398.A0A482V7Z6"/>
<organism evidence="9 10">
    <name type="scientific">Asbolus verrucosus</name>
    <name type="common">Desert ironclad beetle</name>
    <dbReference type="NCBI Taxonomy" id="1661398"/>
    <lineage>
        <taxon>Eukaryota</taxon>
        <taxon>Metazoa</taxon>
        <taxon>Ecdysozoa</taxon>
        <taxon>Arthropoda</taxon>
        <taxon>Hexapoda</taxon>
        <taxon>Insecta</taxon>
        <taxon>Pterygota</taxon>
        <taxon>Neoptera</taxon>
        <taxon>Endopterygota</taxon>
        <taxon>Coleoptera</taxon>
        <taxon>Polyphaga</taxon>
        <taxon>Cucujiformia</taxon>
        <taxon>Tenebrionidae</taxon>
        <taxon>Pimeliinae</taxon>
        <taxon>Asbolus</taxon>
    </lineage>
</organism>
<dbReference type="OrthoDB" id="8187528at2759"/>
<evidence type="ECO:0000256" key="1">
    <source>
        <dbReference type="ARBA" id="ARBA00004236"/>
    </source>
</evidence>
<dbReference type="AlphaFoldDB" id="A0A482V7Z6"/>
<evidence type="ECO:0000313" key="9">
    <source>
        <dbReference type="EMBL" id="RZB39341.1"/>
    </source>
</evidence>
<evidence type="ECO:0000256" key="3">
    <source>
        <dbReference type="ARBA" id="ARBA00022475"/>
    </source>
</evidence>
<dbReference type="PRINTS" id="PR01609">
    <property type="entry name" value="CD36FAMILY"/>
</dbReference>
<accession>A0A482V7Z6</accession>
<dbReference type="GO" id="GO:0005737">
    <property type="term" value="C:cytoplasm"/>
    <property type="evidence" value="ECO:0007669"/>
    <property type="project" value="TreeGrafter"/>
</dbReference>